<dbReference type="SUPFAM" id="SSF50475">
    <property type="entry name" value="FMN-binding split barrel"/>
    <property type="match status" value="1"/>
</dbReference>
<evidence type="ECO:0000313" key="3">
    <source>
        <dbReference type="Proteomes" id="UP001145050"/>
    </source>
</evidence>
<dbReference type="AlphaFoldDB" id="A0A9X3WUQ8"/>
<dbReference type="GO" id="GO:0010181">
    <property type="term" value="F:FMN binding"/>
    <property type="evidence" value="ECO:0007669"/>
    <property type="project" value="InterPro"/>
</dbReference>
<accession>A0A9X3WUQ8</accession>
<dbReference type="GO" id="GO:0016646">
    <property type="term" value="F:oxidoreductase activity, acting on the CH-NH group of donors, NAD or NADP as acceptor"/>
    <property type="evidence" value="ECO:0007669"/>
    <property type="project" value="UniProtKB-ARBA"/>
</dbReference>
<protein>
    <submittedName>
        <fullName evidence="2">Flavin reductase family protein</fullName>
    </submittedName>
</protein>
<dbReference type="Pfam" id="PF01613">
    <property type="entry name" value="Flavin_Reduct"/>
    <property type="match status" value="1"/>
</dbReference>
<organism evidence="2 3">
    <name type="scientific">Terrihalobacillus insolitus</name>
    <dbReference type="NCBI Taxonomy" id="2950438"/>
    <lineage>
        <taxon>Bacteria</taxon>
        <taxon>Bacillati</taxon>
        <taxon>Bacillota</taxon>
        <taxon>Bacilli</taxon>
        <taxon>Bacillales</taxon>
        <taxon>Bacillaceae</taxon>
        <taxon>Terrihalobacillus</taxon>
    </lineage>
</organism>
<dbReference type="SMART" id="SM00903">
    <property type="entry name" value="Flavin_Reduct"/>
    <property type="match status" value="1"/>
</dbReference>
<name>A0A9X3WUQ8_9BACI</name>
<proteinExistence type="predicted"/>
<dbReference type="InterPro" id="IPR002563">
    <property type="entry name" value="Flavin_Rdtase-like_dom"/>
</dbReference>
<evidence type="ECO:0000313" key="2">
    <source>
        <dbReference type="EMBL" id="MDC3423649.1"/>
    </source>
</evidence>
<dbReference type="RefSeq" id="WP_272435392.1">
    <property type="nucleotide sequence ID" value="NZ_JAMQKB010000002.1"/>
</dbReference>
<comment type="caution">
    <text evidence="2">The sequence shown here is derived from an EMBL/GenBank/DDBJ whole genome shotgun (WGS) entry which is preliminary data.</text>
</comment>
<sequence length="179" mass="20203">MDSRQDLDPYSSIYDLRSRGVFFVSTTDGKRGHFHFGCWTTQCSHEPPRMLTCFPKEFEGADVVKESGVRALSLAAFDQEEFHDQFFSGDHSIQALGEDKFMYAETGCPILKDAVAYFDCKVSSIIDNGDFLIAIGDIVKGEALHSDKINLNVEYIAKERTQYYRKGPVTLPFKGFDIS</sequence>
<dbReference type="EMBL" id="JAMQKB010000002">
    <property type="protein sequence ID" value="MDC3423649.1"/>
    <property type="molecule type" value="Genomic_DNA"/>
</dbReference>
<keyword evidence="3" id="KW-1185">Reference proteome</keyword>
<dbReference type="Gene3D" id="2.30.110.10">
    <property type="entry name" value="Electron Transport, Fmn-binding Protein, Chain A"/>
    <property type="match status" value="1"/>
</dbReference>
<gene>
    <name evidence="2" type="ORF">NC797_03885</name>
</gene>
<feature type="domain" description="Flavin reductase like" evidence="1">
    <location>
        <begin position="16"/>
        <end position="152"/>
    </location>
</feature>
<reference evidence="2" key="1">
    <citation type="submission" date="2022-06" db="EMBL/GenBank/DDBJ databases">
        <title>Aquibacillus sp. a new bacterium isolated from soil saline samples.</title>
        <authorList>
            <person name="Galisteo C."/>
            <person name="De La Haba R."/>
            <person name="Sanchez-Porro C."/>
            <person name="Ventosa A."/>
        </authorList>
    </citation>
    <scope>NUCLEOTIDE SEQUENCE</scope>
    <source>
        <strain evidence="2">3ASR75-11</strain>
    </source>
</reference>
<dbReference type="Proteomes" id="UP001145050">
    <property type="component" value="Unassembled WGS sequence"/>
</dbReference>
<dbReference type="InterPro" id="IPR012349">
    <property type="entry name" value="Split_barrel_FMN-bd"/>
</dbReference>
<evidence type="ECO:0000259" key="1">
    <source>
        <dbReference type="SMART" id="SM00903"/>
    </source>
</evidence>